<dbReference type="SUPFAM" id="SSF50923">
    <property type="entry name" value="Hemopexin-like domain"/>
    <property type="match status" value="1"/>
</dbReference>
<dbReference type="OrthoDB" id="10565902at2759"/>
<dbReference type="EMBL" id="NCKV01014226">
    <property type="protein sequence ID" value="RWS20991.1"/>
    <property type="molecule type" value="Genomic_DNA"/>
</dbReference>
<name>A0A443S0J3_9ACAR</name>
<dbReference type="InterPro" id="IPR036375">
    <property type="entry name" value="Hemopexin-like_dom_sf"/>
</dbReference>
<dbReference type="VEuPathDB" id="VectorBase:LDEU011049"/>
<protein>
    <submittedName>
        <fullName evidence="1">Uncharacterized protein</fullName>
    </submittedName>
</protein>
<keyword evidence="2" id="KW-1185">Reference proteome</keyword>
<dbReference type="Proteomes" id="UP000288716">
    <property type="component" value="Unassembled WGS sequence"/>
</dbReference>
<comment type="caution">
    <text evidence="1">The sequence shown here is derived from an EMBL/GenBank/DDBJ whole genome shotgun (WGS) entry which is preliminary data.</text>
</comment>
<sequence length="119" mass="13901">MVIGDVWPGLASKLNYAFSVFDRLYFVKDDTYWIFNDNHRKLKEGNVSMWKHYPKKADASHVIFENSTFAVLELYSGCKVFRCNMTVEDEVSCYPGEYYRKLSKQERILGAIHASTTLR</sequence>
<feature type="non-terminal residue" evidence="1">
    <location>
        <position position="119"/>
    </location>
</feature>
<evidence type="ECO:0000313" key="1">
    <source>
        <dbReference type="EMBL" id="RWS20991.1"/>
    </source>
</evidence>
<accession>A0A443S0J3</accession>
<gene>
    <name evidence="1" type="ORF">B4U80_11962</name>
</gene>
<reference evidence="1 2" key="1">
    <citation type="journal article" date="2018" name="Gigascience">
        <title>Genomes of trombidid mites reveal novel predicted allergens and laterally-transferred genes associated with secondary metabolism.</title>
        <authorList>
            <person name="Dong X."/>
            <person name="Chaisiri K."/>
            <person name="Xia D."/>
            <person name="Armstrong S.D."/>
            <person name="Fang Y."/>
            <person name="Donnelly M.J."/>
            <person name="Kadowaki T."/>
            <person name="McGarry J.W."/>
            <person name="Darby A.C."/>
            <person name="Makepeace B.L."/>
        </authorList>
    </citation>
    <scope>NUCLEOTIDE SEQUENCE [LARGE SCALE GENOMIC DNA]</scope>
    <source>
        <strain evidence="1">UoL-UT</strain>
    </source>
</reference>
<proteinExistence type="predicted"/>
<organism evidence="1 2">
    <name type="scientific">Leptotrombidium deliense</name>
    <dbReference type="NCBI Taxonomy" id="299467"/>
    <lineage>
        <taxon>Eukaryota</taxon>
        <taxon>Metazoa</taxon>
        <taxon>Ecdysozoa</taxon>
        <taxon>Arthropoda</taxon>
        <taxon>Chelicerata</taxon>
        <taxon>Arachnida</taxon>
        <taxon>Acari</taxon>
        <taxon>Acariformes</taxon>
        <taxon>Trombidiformes</taxon>
        <taxon>Prostigmata</taxon>
        <taxon>Anystina</taxon>
        <taxon>Parasitengona</taxon>
        <taxon>Trombiculoidea</taxon>
        <taxon>Trombiculidae</taxon>
        <taxon>Leptotrombidium</taxon>
    </lineage>
</organism>
<evidence type="ECO:0000313" key="2">
    <source>
        <dbReference type="Proteomes" id="UP000288716"/>
    </source>
</evidence>
<dbReference type="Gene3D" id="2.110.10.10">
    <property type="entry name" value="Hemopexin-like domain"/>
    <property type="match status" value="1"/>
</dbReference>
<dbReference type="AlphaFoldDB" id="A0A443S0J3"/>